<evidence type="ECO:0000256" key="1">
    <source>
        <dbReference type="ARBA" id="ARBA00004123"/>
    </source>
</evidence>
<comment type="subcellular location">
    <subcellularLocation>
        <location evidence="1 10">Nucleus</location>
    </subcellularLocation>
</comment>
<evidence type="ECO:0000256" key="3">
    <source>
        <dbReference type="ARBA" id="ARBA00022771"/>
    </source>
</evidence>
<gene>
    <name evidence="12" type="ORF">AB6A40_006413</name>
</gene>
<dbReference type="EMBL" id="JBGFUD010004540">
    <property type="protein sequence ID" value="MFH4979704.1"/>
    <property type="molecule type" value="Genomic_DNA"/>
</dbReference>
<sequence length="215" mass="24323">MATGYRGNKFADAKLMEDMVTSMYDYIFDCVLLEPIFKIHQIAKMTGTVGPIADLNSPDPPCEEYDIFGNACLGQGKPQKCMEVYCDECNRTIAASRFAPHLEKCMGMGRSSSRVARRRLANYVCSLKGSNSTGRLQEAIARYSDGDHSEEDSRHTVPDDDDDWTHSRRSRRTKKAKTRNRTRNTRGKVLLEKGDVDEDSRGSYESSCELRKKDI</sequence>
<dbReference type="InterPro" id="IPR013246">
    <property type="entry name" value="SAGA_su_Sgf11"/>
</dbReference>
<evidence type="ECO:0000313" key="12">
    <source>
        <dbReference type="EMBL" id="MFH4979704.1"/>
    </source>
</evidence>
<comment type="caution">
    <text evidence="12">The sequence shown here is derived from an EMBL/GenBank/DDBJ whole genome shotgun (WGS) entry which is preliminary data.</text>
</comment>
<comment type="subunit">
    <text evidence="10">Component of some SAGA transcription coactivator-HAT complexes.</text>
</comment>
<evidence type="ECO:0000256" key="10">
    <source>
        <dbReference type="RuleBase" id="RU261113"/>
    </source>
</evidence>
<comment type="function">
    <text evidence="10">Component of the transcription regulatory histone acetylation (HAT) complex SAGA, a multiprotein complex that activates transcription by remodeling chromatin and mediating histone acetylation and deubiquitination. Within the SAGA complex, participates in a subcomplex that specifically deubiquitinates histone H2B. The SAGA complex is recruited to specific gene promoters by activators, where it is required for transcription.</text>
</comment>
<proteinExistence type="inferred from homology"/>
<dbReference type="PANTHER" id="PTHR46367:SF1">
    <property type="entry name" value="ATAXIN-7-LIKE PROTEIN 3"/>
    <property type="match status" value="1"/>
</dbReference>
<keyword evidence="3" id="KW-0863">Zinc-finger</keyword>
<evidence type="ECO:0000256" key="8">
    <source>
        <dbReference type="ARBA" id="ARBA00023163"/>
    </source>
</evidence>
<reference evidence="12 13" key="1">
    <citation type="submission" date="2024-08" db="EMBL/GenBank/DDBJ databases">
        <title>Gnathostoma spinigerum genome.</title>
        <authorList>
            <person name="Gonzalez-Bertolin B."/>
            <person name="Monzon S."/>
            <person name="Zaballos A."/>
            <person name="Jimenez P."/>
            <person name="Dekumyoy P."/>
            <person name="Varona S."/>
            <person name="Cuesta I."/>
            <person name="Sumanam S."/>
            <person name="Adisakwattana P."/>
            <person name="Gasser R.B."/>
            <person name="Hernandez-Gonzalez A."/>
            <person name="Young N.D."/>
            <person name="Perteguer M.J."/>
        </authorList>
    </citation>
    <scope>NUCLEOTIDE SEQUENCE [LARGE SCALE GENOMIC DNA]</scope>
    <source>
        <strain evidence="12">AL3</strain>
        <tissue evidence="12">Liver</tissue>
    </source>
</reference>
<dbReference type="GO" id="GO:0008270">
    <property type="term" value="F:zinc ion binding"/>
    <property type="evidence" value="ECO:0007669"/>
    <property type="project" value="UniProtKB-KW"/>
</dbReference>
<evidence type="ECO:0000256" key="5">
    <source>
        <dbReference type="ARBA" id="ARBA00022853"/>
    </source>
</evidence>
<keyword evidence="2" id="KW-0479">Metal-binding</keyword>
<dbReference type="GO" id="GO:0070461">
    <property type="term" value="C:SAGA-type complex"/>
    <property type="evidence" value="ECO:0007669"/>
    <property type="project" value="UniProtKB-ARBA"/>
</dbReference>
<keyword evidence="13" id="KW-1185">Reference proteome</keyword>
<keyword evidence="6" id="KW-0805">Transcription regulation</keyword>
<feature type="region of interest" description="Disordered" evidence="11">
    <location>
        <begin position="143"/>
        <end position="215"/>
    </location>
</feature>
<keyword evidence="8" id="KW-0804">Transcription</keyword>
<evidence type="ECO:0000256" key="11">
    <source>
        <dbReference type="SAM" id="MobiDB-lite"/>
    </source>
</evidence>
<accession>A0ABD6ENH8</accession>
<evidence type="ECO:0000313" key="13">
    <source>
        <dbReference type="Proteomes" id="UP001608902"/>
    </source>
</evidence>
<evidence type="ECO:0000256" key="6">
    <source>
        <dbReference type="ARBA" id="ARBA00023015"/>
    </source>
</evidence>
<dbReference type="PANTHER" id="PTHR46367">
    <property type="entry name" value="ATAXIN-7-LIKE PROTEIN 3"/>
    <property type="match status" value="1"/>
</dbReference>
<feature type="compositionally biased region" description="Basic residues" evidence="11">
    <location>
        <begin position="167"/>
        <end position="186"/>
    </location>
</feature>
<keyword evidence="9" id="KW-0539">Nucleus</keyword>
<evidence type="ECO:0000256" key="2">
    <source>
        <dbReference type="ARBA" id="ARBA00022723"/>
    </source>
</evidence>
<name>A0ABD6ENH8_9BILA</name>
<dbReference type="FunFam" id="3.30.160.60:FF:000118">
    <property type="entry name" value="Ataxin-7-like protein 3"/>
    <property type="match status" value="1"/>
</dbReference>
<feature type="compositionally biased region" description="Basic and acidic residues" evidence="11">
    <location>
        <begin position="189"/>
        <end position="215"/>
    </location>
</feature>
<keyword evidence="4" id="KW-0862">Zinc</keyword>
<keyword evidence="7 10" id="KW-0010">Activator</keyword>
<dbReference type="InterPro" id="IPR051078">
    <property type="entry name" value="SGF11"/>
</dbReference>
<dbReference type="Gene3D" id="3.30.160.60">
    <property type="entry name" value="Classic Zinc Finger"/>
    <property type="match status" value="1"/>
</dbReference>
<keyword evidence="5" id="KW-0156">Chromatin regulator</keyword>
<evidence type="ECO:0000256" key="4">
    <source>
        <dbReference type="ARBA" id="ARBA00022833"/>
    </source>
</evidence>
<dbReference type="Proteomes" id="UP001608902">
    <property type="component" value="Unassembled WGS sequence"/>
</dbReference>
<dbReference type="GO" id="GO:0071819">
    <property type="term" value="C:DUBm complex"/>
    <property type="evidence" value="ECO:0007669"/>
    <property type="project" value="UniProtKB-ARBA"/>
</dbReference>
<feature type="compositionally biased region" description="Basic and acidic residues" evidence="11">
    <location>
        <begin position="144"/>
        <end position="158"/>
    </location>
</feature>
<dbReference type="AlphaFoldDB" id="A0ABD6ENH8"/>
<comment type="similarity">
    <text evidence="10">Belongs to the SGF11 family.</text>
</comment>
<evidence type="ECO:0000256" key="7">
    <source>
        <dbReference type="ARBA" id="ARBA00023159"/>
    </source>
</evidence>
<evidence type="ECO:0000256" key="9">
    <source>
        <dbReference type="ARBA" id="ARBA00023242"/>
    </source>
</evidence>
<protein>
    <recommendedName>
        <fullName evidence="10">SAGA-associated factor 11</fullName>
    </recommendedName>
</protein>
<dbReference type="GO" id="GO:0006325">
    <property type="term" value="P:chromatin organization"/>
    <property type="evidence" value="ECO:0007669"/>
    <property type="project" value="UniProtKB-KW"/>
</dbReference>
<dbReference type="Pfam" id="PF08209">
    <property type="entry name" value="Sgf11"/>
    <property type="match status" value="1"/>
</dbReference>
<organism evidence="12 13">
    <name type="scientific">Gnathostoma spinigerum</name>
    <dbReference type="NCBI Taxonomy" id="75299"/>
    <lineage>
        <taxon>Eukaryota</taxon>
        <taxon>Metazoa</taxon>
        <taxon>Ecdysozoa</taxon>
        <taxon>Nematoda</taxon>
        <taxon>Chromadorea</taxon>
        <taxon>Rhabditida</taxon>
        <taxon>Spirurina</taxon>
        <taxon>Gnathostomatomorpha</taxon>
        <taxon>Gnathostomatoidea</taxon>
        <taxon>Gnathostomatidae</taxon>
        <taxon>Gnathostoma</taxon>
    </lineage>
</organism>